<feature type="compositionally biased region" description="Basic and acidic residues" evidence="6">
    <location>
        <begin position="122"/>
        <end position="140"/>
    </location>
</feature>
<dbReference type="PANTHER" id="PTHR11119">
    <property type="entry name" value="XANTHINE-URACIL / VITAMIN C PERMEASE FAMILY MEMBER"/>
    <property type="match status" value="1"/>
</dbReference>
<feature type="transmembrane region" description="Helical" evidence="7">
    <location>
        <begin position="531"/>
        <end position="554"/>
    </location>
</feature>
<accession>A0A8J5G3A1</accession>
<sequence>MVDQVILCCADIDGSSVDLSVTWPKQPITSFLSTGFAFGYFTTNCTSKKEPHELTSLLTALPTHRKRPLICFCLPSTSRFASIPLSHSLSFLVRLQSGAMDASGSSSKAPLERLQKPGPWPHRIEPFVPRTDHNPRELKSWARRTGFDPNLSGETSSVISDRDTADEPQVPGRLDLENGIRRRGDAFPRKAEIEPAMGRGRIGAEDRGVEIGPAPAKVEKEKRKVTVEPLGVGIKNERREVGNELLLRVKSDEPVRNGHDNGAAPVFSVNADEDPKAEARKDERGVEIDFSSDEQEPEDPSGYKQPSDFRSTVTDNPGIMEAPCYFHLILVNENSTKEVAFLDLFMELQMVINISTATVKKSRCIAFEFLTLLLMLYGIQHYLSLAGSLVFTPLIMVPAMGGTDEETAAVISTMLLVSGVTTIMHSYFGSRLPLVQGSSFVYLAPGLVIINSEEYRNLNENKFKHIMRELQGAVVVGSVFQAVLGYSGLMSLLLRLINPVVVAPTVAAVGLAYFSYAFPQAGNCVEISIPLILLILIFTLVPFSVAIVWAYAFFLTAGGVYNYKGCNSNVPSSNILTDGCRRHVTIMKHCRTDVSNAWKTAAWVRVPYPFQWGSPTFHFKTSFIMVIISLVASVNSIGSYHATSLLVNLKPPTPGIVSRGIGMEGLASILAGLWGTGTGSVTLTENIHTLDATKMASQKALELGAVPLILFSFVGKVGALLASIPLALVASVLCFTWALIVALGLSTLQYTQTRSSRNIIIVGFTLFISLSVPAYFQHYEPNSILILPSYLLPYGAASSGPVHTSSEGFNFALNALLSLNMVVALIVAFILDNTVPGSKQERGVYIWSDRGTLDFDSASLEPYALPANVRPLFRWAKWVG</sequence>
<dbReference type="AlphaFoldDB" id="A0A8J5G3A1"/>
<keyword evidence="4 7" id="KW-1133">Transmembrane helix</keyword>
<dbReference type="Proteomes" id="UP000734854">
    <property type="component" value="Unassembled WGS sequence"/>
</dbReference>
<feature type="transmembrane region" description="Helical" evidence="7">
    <location>
        <begin position="727"/>
        <end position="746"/>
    </location>
</feature>
<evidence type="ECO:0000256" key="6">
    <source>
        <dbReference type="SAM" id="MobiDB-lite"/>
    </source>
</evidence>
<organism evidence="8 9">
    <name type="scientific">Zingiber officinale</name>
    <name type="common">Ginger</name>
    <name type="synonym">Amomum zingiber</name>
    <dbReference type="NCBI Taxonomy" id="94328"/>
    <lineage>
        <taxon>Eukaryota</taxon>
        <taxon>Viridiplantae</taxon>
        <taxon>Streptophyta</taxon>
        <taxon>Embryophyta</taxon>
        <taxon>Tracheophyta</taxon>
        <taxon>Spermatophyta</taxon>
        <taxon>Magnoliopsida</taxon>
        <taxon>Liliopsida</taxon>
        <taxon>Zingiberales</taxon>
        <taxon>Zingiberaceae</taxon>
        <taxon>Zingiber</taxon>
    </lineage>
</organism>
<keyword evidence="9" id="KW-1185">Reference proteome</keyword>
<dbReference type="EMBL" id="JACMSC010000012">
    <property type="protein sequence ID" value="KAG6497587.1"/>
    <property type="molecule type" value="Genomic_DNA"/>
</dbReference>
<keyword evidence="5 7" id="KW-0472">Membrane</keyword>
<reference evidence="8 9" key="1">
    <citation type="submission" date="2020-08" db="EMBL/GenBank/DDBJ databases">
        <title>Plant Genome Project.</title>
        <authorList>
            <person name="Zhang R.-G."/>
        </authorList>
    </citation>
    <scope>NUCLEOTIDE SEQUENCE [LARGE SCALE GENOMIC DNA]</scope>
    <source>
        <tissue evidence="8">Rhizome</tissue>
    </source>
</reference>
<feature type="transmembrane region" description="Helical" evidence="7">
    <location>
        <begin position="617"/>
        <end position="640"/>
    </location>
</feature>
<gene>
    <name evidence="8" type="ORF">ZIOFF_045488</name>
</gene>
<feature type="transmembrane region" description="Helical" evidence="7">
    <location>
        <begin position="811"/>
        <end position="831"/>
    </location>
</feature>
<feature type="compositionally biased region" description="Basic and acidic residues" evidence="6">
    <location>
        <begin position="273"/>
        <end position="287"/>
    </location>
</feature>
<keyword evidence="3 7" id="KW-0812">Transmembrane</keyword>
<evidence type="ECO:0000313" key="9">
    <source>
        <dbReference type="Proteomes" id="UP000734854"/>
    </source>
</evidence>
<evidence type="ECO:0000256" key="1">
    <source>
        <dbReference type="ARBA" id="ARBA00004141"/>
    </source>
</evidence>
<feature type="region of interest" description="Disordered" evidence="6">
    <location>
        <begin position="252"/>
        <end position="312"/>
    </location>
</feature>
<evidence type="ECO:0000256" key="2">
    <source>
        <dbReference type="ARBA" id="ARBA00008821"/>
    </source>
</evidence>
<dbReference type="InterPro" id="IPR006043">
    <property type="entry name" value="NCS2"/>
</dbReference>
<feature type="region of interest" description="Disordered" evidence="6">
    <location>
        <begin position="102"/>
        <end position="215"/>
    </location>
</feature>
<evidence type="ECO:0000256" key="7">
    <source>
        <dbReference type="SAM" id="Phobius"/>
    </source>
</evidence>
<evidence type="ECO:0000313" key="8">
    <source>
        <dbReference type="EMBL" id="KAG6497587.1"/>
    </source>
</evidence>
<evidence type="ECO:0000256" key="5">
    <source>
        <dbReference type="ARBA" id="ARBA00023136"/>
    </source>
</evidence>
<protein>
    <recommendedName>
        <fullName evidence="10">Nucleobase-ascorbate transporter 11</fullName>
    </recommendedName>
</protein>
<evidence type="ECO:0000256" key="3">
    <source>
        <dbReference type="ARBA" id="ARBA00022692"/>
    </source>
</evidence>
<comment type="caution">
    <text evidence="8">The sequence shown here is derived from an EMBL/GenBank/DDBJ whole genome shotgun (WGS) entry which is preliminary data.</text>
</comment>
<proteinExistence type="inferred from homology"/>
<comment type="subcellular location">
    <subcellularLocation>
        <location evidence="1">Membrane</location>
        <topology evidence="1">Multi-pass membrane protein</topology>
    </subcellularLocation>
</comment>
<feature type="transmembrane region" description="Helical" evidence="7">
    <location>
        <begin position="434"/>
        <end position="452"/>
    </location>
</feature>
<feature type="compositionally biased region" description="Basic and acidic residues" evidence="6">
    <location>
        <begin position="174"/>
        <end position="193"/>
    </location>
</feature>
<feature type="transmembrane region" description="Helical" evidence="7">
    <location>
        <begin position="473"/>
        <end position="494"/>
    </location>
</feature>
<feature type="transmembrane region" description="Helical" evidence="7">
    <location>
        <begin position="500"/>
        <end position="519"/>
    </location>
</feature>
<feature type="transmembrane region" description="Helical" evidence="7">
    <location>
        <begin position="700"/>
        <end position="721"/>
    </location>
</feature>
<comment type="similarity">
    <text evidence="2">Belongs to the nucleobase:cation symporter-2 (NCS2) (TC 2.A.40) family.</text>
</comment>
<evidence type="ECO:0008006" key="10">
    <source>
        <dbReference type="Google" id="ProtNLM"/>
    </source>
</evidence>
<feature type="transmembrane region" description="Helical" evidence="7">
    <location>
        <begin position="369"/>
        <end position="396"/>
    </location>
</feature>
<evidence type="ECO:0000256" key="4">
    <source>
        <dbReference type="ARBA" id="ARBA00022989"/>
    </source>
</evidence>
<dbReference type="Pfam" id="PF00860">
    <property type="entry name" value="Xan_ur_permease"/>
    <property type="match status" value="1"/>
</dbReference>
<feature type="transmembrane region" description="Helical" evidence="7">
    <location>
        <begin position="408"/>
        <end position="428"/>
    </location>
</feature>
<feature type="transmembrane region" description="Helical" evidence="7">
    <location>
        <begin position="758"/>
        <end position="776"/>
    </location>
</feature>
<feature type="compositionally biased region" description="Acidic residues" evidence="6">
    <location>
        <begin position="290"/>
        <end position="299"/>
    </location>
</feature>
<dbReference type="GO" id="GO:0016020">
    <property type="term" value="C:membrane"/>
    <property type="evidence" value="ECO:0007669"/>
    <property type="project" value="UniProtKB-SubCell"/>
</dbReference>
<dbReference type="GO" id="GO:0022857">
    <property type="term" value="F:transmembrane transporter activity"/>
    <property type="evidence" value="ECO:0007669"/>
    <property type="project" value="InterPro"/>
</dbReference>
<name>A0A8J5G3A1_ZINOF</name>